<dbReference type="PRINTS" id="PR00111">
    <property type="entry name" value="ABHYDROLASE"/>
</dbReference>
<protein>
    <submittedName>
        <fullName evidence="3">Hydrolase</fullName>
    </submittedName>
    <submittedName>
        <fullName evidence="2">Pimeloyl-ACP methyl ester carboxylesterase</fullName>
    </submittedName>
</protein>
<dbReference type="STRING" id="887144.BJF91_04470"/>
<evidence type="ECO:0000313" key="5">
    <source>
        <dbReference type="Proteomes" id="UP000544107"/>
    </source>
</evidence>
<feature type="domain" description="AB hydrolase-1" evidence="1">
    <location>
        <begin position="39"/>
        <end position="277"/>
    </location>
</feature>
<dbReference type="PANTHER" id="PTHR43798">
    <property type="entry name" value="MONOACYLGLYCEROL LIPASE"/>
    <property type="match status" value="1"/>
</dbReference>
<sequence>MQQAESGSFTDRTIAAADGIRLFVRDFPASEIPDTLDLPPVVCLPGLTRNHRDFAPLAVHLQQAGRQVVCIDSRGRGGSDRDPDTKNYNLLTEMADVITVLDALSVAKADFIGTSRGGLILHFLAGLHPDRIRQIILNDVGPVLEKQGLMAIRDYLAAGGGPKSWAECPNYLKSVHGPTFPALQEADWQEMAIALYRDENGVPIADYDSAIAGQIANIDFSQPIPDLWAQYQALVPYPLLILRGEHSQLLSIETVEEMLARHPKAKQSTAQGQGHAPLLHLTQLAAEITAFLAQGG</sequence>
<dbReference type="SUPFAM" id="SSF53474">
    <property type="entry name" value="alpha/beta-Hydrolases"/>
    <property type="match status" value="1"/>
</dbReference>
<proteinExistence type="predicted"/>
<dbReference type="AlphaFoldDB" id="A0A1Q8ZZ86"/>
<organism evidence="3 4">
    <name type="scientific">Allorhizobium taibaishanense</name>
    <dbReference type="NCBI Taxonomy" id="887144"/>
    <lineage>
        <taxon>Bacteria</taxon>
        <taxon>Pseudomonadati</taxon>
        <taxon>Pseudomonadota</taxon>
        <taxon>Alphaproteobacteria</taxon>
        <taxon>Hyphomicrobiales</taxon>
        <taxon>Rhizobiaceae</taxon>
        <taxon>Rhizobium/Agrobacterium group</taxon>
        <taxon>Allorhizobium</taxon>
    </lineage>
</organism>
<name>A0A1Q8ZZ86_9HYPH</name>
<evidence type="ECO:0000313" key="3">
    <source>
        <dbReference type="EMBL" id="OLP47652.1"/>
    </source>
</evidence>
<dbReference type="GO" id="GO:0016020">
    <property type="term" value="C:membrane"/>
    <property type="evidence" value="ECO:0007669"/>
    <property type="project" value="TreeGrafter"/>
</dbReference>
<keyword evidence="3" id="KW-0378">Hydrolase</keyword>
<dbReference type="GO" id="GO:0047372">
    <property type="term" value="F:monoacylglycerol lipase activity"/>
    <property type="evidence" value="ECO:0007669"/>
    <property type="project" value="TreeGrafter"/>
</dbReference>
<dbReference type="EMBL" id="MKIN01000027">
    <property type="protein sequence ID" value="OLP47652.1"/>
    <property type="molecule type" value="Genomic_DNA"/>
</dbReference>
<dbReference type="InterPro" id="IPR029058">
    <property type="entry name" value="AB_hydrolase_fold"/>
</dbReference>
<dbReference type="PANTHER" id="PTHR43798:SF5">
    <property type="entry name" value="MONOACYLGLYCEROL LIPASE ABHD6"/>
    <property type="match status" value="1"/>
</dbReference>
<dbReference type="OrthoDB" id="9791366at2"/>
<comment type="caution">
    <text evidence="3">The sequence shown here is derived from an EMBL/GenBank/DDBJ whole genome shotgun (WGS) entry which is preliminary data.</text>
</comment>
<dbReference type="Gene3D" id="3.40.50.1820">
    <property type="entry name" value="alpha/beta hydrolase"/>
    <property type="match status" value="1"/>
</dbReference>
<dbReference type="Proteomes" id="UP000544107">
    <property type="component" value="Unassembled WGS sequence"/>
</dbReference>
<evidence type="ECO:0000259" key="1">
    <source>
        <dbReference type="Pfam" id="PF00561"/>
    </source>
</evidence>
<dbReference type="EMBL" id="JACIED010000002">
    <property type="protein sequence ID" value="MBB4007379.1"/>
    <property type="molecule type" value="Genomic_DNA"/>
</dbReference>
<gene>
    <name evidence="3" type="ORF">BJF91_04470</name>
    <name evidence="2" type="ORF">GGQ71_001642</name>
</gene>
<keyword evidence="4" id="KW-1185">Reference proteome</keyword>
<dbReference type="RefSeq" id="WP_075617036.1">
    <property type="nucleotide sequence ID" value="NZ_JACIED010000002.1"/>
</dbReference>
<dbReference type="Pfam" id="PF00561">
    <property type="entry name" value="Abhydrolase_1"/>
    <property type="match status" value="1"/>
</dbReference>
<evidence type="ECO:0000313" key="2">
    <source>
        <dbReference type="EMBL" id="MBB4007379.1"/>
    </source>
</evidence>
<dbReference type="Proteomes" id="UP000185598">
    <property type="component" value="Unassembled WGS sequence"/>
</dbReference>
<evidence type="ECO:0000313" key="4">
    <source>
        <dbReference type="Proteomes" id="UP000185598"/>
    </source>
</evidence>
<reference evidence="3 4" key="1">
    <citation type="submission" date="2016-09" db="EMBL/GenBank/DDBJ databases">
        <title>Rhizobium oryziradicis sp. nov., isolated from the root of rice.</title>
        <authorList>
            <person name="Zhao J."/>
            <person name="Zhang X."/>
        </authorList>
    </citation>
    <scope>NUCLEOTIDE SEQUENCE [LARGE SCALE GENOMIC DNA]</scope>
    <source>
        <strain evidence="3 4">14971</strain>
    </source>
</reference>
<dbReference type="InterPro" id="IPR050266">
    <property type="entry name" value="AB_hydrolase_sf"/>
</dbReference>
<reference evidence="2 5" key="2">
    <citation type="submission" date="2020-08" db="EMBL/GenBank/DDBJ databases">
        <title>Genomic Encyclopedia of Type Strains, Phase IV (KMG-IV): sequencing the most valuable type-strain genomes for metagenomic binning, comparative biology and taxonomic classification.</title>
        <authorList>
            <person name="Goeker M."/>
        </authorList>
    </citation>
    <scope>NUCLEOTIDE SEQUENCE [LARGE SCALE GENOMIC DNA]</scope>
    <source>
        <strain evidence="2 5">DSM 100021</strain>
    </source>
</reference>
<accession>A0A1Q8ZZ86</accession>
<dbReference type="GO" id="GO:0046464">
    <property type="term" value="P:acylglycerol catabolic process"/>
    <property type="evidence" value="ECO:0007669"/>
    <property type="project" value="TreeGrafter"/>
</dbReference>
<dbReference type="InterPro" id="IPR000073">
    <property type="entry name" value="AB_hydrolase_1"/>
</dbReference>